<evidence type="ECO:0000313" key="2">
    <source>
        <dbReference type="Proteomes" id="UP000241595"/>
    </source>
</evidence>
<keyword evidence="2" id="KW-1185">Reference proteome</keyword>
<dbReference type="OrthoDB" id="5178774at2"/>
<sequence>MPHSFELSADYEESVEEVHRAFYEEGYWRARLADIEVDEARLESMRVGGESGQDGSVEVVTLQVVRSHNLHAVVKQLHRGDICIRRKETWGPLVDGTATGSIVVTILDTPVHVSGPGELSPIAGSGGARLTSRITVQVRVPIIGGKVERLIGAQLDELVSREKRLTTEWIANNA</sequence>
<dbReference type="EMBL" id="FTRV01000011">
    <property type="protein sequence ID" value="SPM29071.1"/>
    <property type="molecule type" value="Genomic_DNA"/>
</dbReference>
<reference evidence="1 2" key="1">
    <citation type="submission" date="2017-01" db="EMBL/GenBank/DDBJ databases">
        <authorList>
            <consortium name="Urmite Genomes"/>
        </authorList>
    </citation>
    <scope>NUCLEOTIDE SEQUENCE [LARGE SCALE GENOMIC DNA]</scope>
    <source>
        <strain evidence="1 2">AB308</strain>
    </source>
</reference>
<dbReference type="STRING" id="1841859.GCA_900157385_02558"/>
<proteinExistence type="predicted"/>
<dbReference type="AlphaFoldDB" id="A0A2U3NC14"/>
<evidence type="ECO:0008006" key="3">
    <source>
        <dbReference type="Google" id="ProtNLM"/>
    </source>
</evidence>
<protein>
    <recommendedName>
        <fullName evidence="3">DUF2505 domain-containing protein</fullName>
    </recommendedName>
</protein>
<dbReference type="RefSeq" id="WP_077099753.1">
    <property type="nucleotide sequence ID" value="NZ_LT717700.1"/>
</dbReference>
<accession>A0A2U3NC14</accession>
<evidence type="ECO:0000313" key="1">
    <source>
        <dbReference type="EMBL" id="SPM29071.1"/>
    </source>
</evidence>
<dbReference type="Proteomes" id="UP000241595">
    <property type="component" value="Unassembled WGS sequence"/>
</dbReference>
<organism evidence="1 2">
    <name type="scientific">Mycobacterium terramassiliense</name>
    <dbReference type="NCBI Taxonomy" id="1841859"/>
    <lineage>
        <taxon>Bacteria</taxon>
        <taxon>Bacillati</taxon>
        <taxon>Actinomycetota</taxon>
        <taxon>Actinomycetes</taxon>
        <taxon>Mycobacteriales</taxon>
        <taxon>Mycobacteriaceae</taxon>
        <taxon>Mycobacterium</taxon>
    </lineage>
</organism>
<gene>
    <name evidence="1" type="ORF">MTAB308_2562</name>
</gene>
<dbReference type="Pfam" id="PF10698">
    <property type="entry name" value="DUF2505"/>
    <property type="match status" value="1"/>
</dbReference>
<name>A0A2U3NC14_9MYCO</name>
<dbReference type="InterPro" id="IPR019639">
    <property type="entry name" value="DUF2505"/>
</dbReference>